<organism evidence="2 3">
    <name type="scientific">Paenibacillus montaniterrae</name>
    <dbReference type="NCBI Taxonomy" id="429341"/>
    <lineage>
        <taxon>Bacteria</taxon>
        <taxon>Bacillati</taxon>
        <taxon>Bacillota</taxon>
        <taxon>Bacilli</taxon>
        <taxon>Bacillales</taxon>
        <taxon>Paenibacillaceae</taxon>
        <taxon>Paenibacillus</taxon>
    </lineage>
</organism>
<name>A0A919YQD3_9BACL</name>
<dbReference type="InterPro" id="IPR036291">
    <property type="entry name" value="NAD(P)-bd_dom_sf"/>
</dbReference>
<evidence type="ECO:0000259" key="1">
    <source>
        <dbReference type="Pfam" id="PF05368"/>
    </source>
</evidence>
<keyword evidence="3" id="KW-1185">Reference proteome</keyword>
<dbReference type="PANTHER" id="PTHR43796:SF2">
    <property type="entry name" value="CARBOXYNORSPERMIDINE SYNTHASE"/>
    <property type="match status" value="1"/>
</dbReference>
<gene>
    <name evidence="2" type="ORF">J40TS1_37600</name>
</gene>
<dbReference type="InterPro" id="IPR008030">
    <property type="entry name" value="NmrA-like"/>
</dbReference>
<dbReference type="Pfam" id="PF05368">
    <property type="entry name" value="NmrA"/>
    <property type="match status" value="1"/>
</dbReference>
<dbReference type="SUPFAM" id="SSF51735">
    <property type="entry name" value="NAD(P)-binding Rossmann-fold domains"/>
    <property type="match status" value="1"/>
</dbReference>
<dbReference type="Gene3D" id="3.40.50.720">
    <property type="entry name" value="NAD(P)-binding Rossmann-like Domain"/>
    <property type="match status" value="1"/>
</dbReference>
<feature type="domain" description="NmrA-like" evidence="1">
    <location>
        <begin position="2"/>
        <end position="105"/>
    </location>
</feature>
<proteinExistence type="predicted"/>
<evidence type="ECO:0000313" key="3">
    <source>
        <dbReference type="Proteomes" id="UP000683139"/>
    </source>
</evidence>
<dbReference type="EMBL" id="BOSE01000007">
    <property type="protein sequence ID" value="GIP18118.1"/>
    <property type="molecule type" value="Genomic_DNA"/>
</dbReference>
<comment type="caution">
    <text evidence="2">The sequence shown here is derived from an EMBL/GenBank/DDBJ whole genome shotgun (WGS) entry which is preliminary data.</text>
</comment>
<dbReference type="RefSeq" id="WP_213518134.1">
    <property type="nucleotide sequence ID" value="NZ_BOSE01000007.1"/>
</dbReference>
<accession>A0A919YQD3</accession>
<dbReference type="AlphaFoldDB" id="A0A919YQD3"/>
<evidence type="ECO:0000313" key="2">
    <source>
        <dbReference type="EMBL" id="GIP18118.1"/>
    </source>
</evidence>
<reference evidence="2" key="1">
    <citation type="submission" date="2021-03" db="EMBL/GenBank/DDBJ databases">
        <title>Antimicrobial resistance genes in bacteria isolated from Japanese honey, and their potential for conferring macrolide and lincosamide resistance in the American foulbrood pathogen Paenibacillus larvae.</title>
        <authorList>
            <person name="Okamoto M."/>
            <person name="Kumagai M."/>
            <person name="Kanamori H."/>
            <person name="Takamatsu D."/>
        </authorList>
    </citation>
    <scope>NUCLEOTIDE SEQUENCE</scope>
    <source>
        <strain evidence="2">J40TS1</strain>
    </source>
</reference>
<sequence length="339" mass="37423">MQTILVIGASGVLGQLVCREIMRKPEEAHVIVSDYKVDRGRKIAELIPGAEFRQADARKKESIRAALVGVAAVIIVAKQEKPIVQQVCIECGVACVDVTTEAAFVNKLRELDSPNTASIVMAGFIPGLSGLMVKEATETMEEPEEVNVALLQSTNAQAGATGVSDMLHIVAENVEGKAGFKEMRQITFGSSGFEKKVRKIEHAERKCIAEAMNLHKLHYWTAWDEELFNKKISLLKKLGLLRWLANRKGLIKKIVTHNPNHDEKAYLTVEASGSIDGRSQVKSWRVSVVSDYETTAMVAVALAKLVLKNDIKGIHYPFEITNLNEVIKTIQSEHIELKS</sequence>
<protein>
    <recommendedName>
        <fullName evidence="1">NmrA-like domain-containing protein</fullName>
    </recommendedName>
</protein>
<dbReference type="PANTHER" id="PTHR43796">
    <property type="entry name" value="CARBOXYNORSPERMIDINE SYNTHASE"/>
    <property type="match status" value="1"/>
</dbReference>
<dbReference type="Proteomes" id="UP000683139">
    <property type="component" value="Unassembled WGS sequence"/>
</dbReference>